<reference evidence="3" key="1">
    <citation type="journal article" date="2023" name="Mol. Phylogenet. Evol.">
        <title>Genome-scale phylogeny and comparative genomics of the fungal order Sordariales.</title>
        <authorList>
            <person name="Hensen N."/>
            <person name="Bonometti L."/>
            <person name="Westerberg I."/>
            <person name="Brannstrom I.O."/>
            <person name="Guillou S."/>
            <person name="Cros-Aarteil S."/>
            <person name="Calhoun S."/>
            <person name="Haridas S."/>
            <person name="Kuo A."/>
            <person name="Mondo S."/>
            <person name="Pangilinan J."/>
            <person name="Riley R."/>
            <person name="LaButti K."/>
            <person name="Andreopoulos B."/>
            <person name="Lipzen A."/>
            <person name="Chen C."/>
            <person name="Yan M."/>
            <person name="Daum C."/>
            <person name="Ng V."/>
            <person name="Clum A."/>
            <person name="Steindorff A."/>
            <person name="Ohm R.A."/>
            <person name="Martin F."/>
            <person name="Silar P."/>
            <person name="Natvig D.O."/>
            <person name="Lalanne C."/>
            <person name="Gautier V."/>
            <person name="Ament-Velasquez S.L."/>
            <person name="Kruys A."/>
            <person name="Hutchinson M.I."/>
            <person name="Powell A.J."/>
            <person name="Barry K."/>
            <person name="Miller A.N."/>
            <person name="Grigoriev I.V."/>
            <person name="Debuchy R."/>
            <person name="Gladieux P."/>
            <person name="Hiltunen Thoren M."/>
            <person name="Johannesson H."/>
        </authorList>
    </citation>
    <scope>NUCLEOTIDE SEQUENCE [LARGE SCALE GENOMIC DNA]</scope>
    <source>
        <strain evidence="3">CBS 340.73</strain>
    </source>
</reference>
<proteinExistence type="predicted"/>
<keyword evidence="3" id="KW-1185">Reference proteome</keyword>
<organism evidence="2 3">
    <name type="scientific">Diplogelasinospora grovesii</name>
    <dbReference type="NCBI Taxonomy" id="303347"/>
    <lineage>
        <taxon>Eukaryota</taxon>
        <taxon>Fungi</taxon>
        <taxon>Dikarya</taxon>
        <taxon>Ascomycota</taxon>
        <taxon>Pezizomycotina</taxon>
        <taxon>Sordariomycetes</taxon>
        <taxon>Sordariomycetidae</taxon>
        <taxon>Sordariales</taxon>
        <taxon>Diplogelasinosporaceae</taxon>
        <taxon>Diplogelasinospora</taxon>
    </lineage>
</organism>
<dbReference type="Proteomes" id="UP001303473">
    <property type="component" value="Unassembled WGS sequence"/>
</dbReference>
<feature type="transmembrane region" description="Helical" evidence="1">
    <location>
        <begin position="6"/>
        <end position="25"/>
    </location>
</feature>
<gene>
    <name evidence="2" type="ORF">QBC46DRAFT_394939</name>
</gene>
<comment type="caution">
    <text evidence="2">The sequence shown here is derived from an EMBL/GenBank/DDBJ whole genome shotgun (WGS) entry which is preliminary data.</text>
</comment>
<dbReference type="EMBL" id="MU853882">
    <property type="protein sequence ID" value="KAK3936475.1"/>
    <property type="molecule type" value="Genomic_DNA"/>
</dbReference>
<dbReference type="PROSITE" id="PS51257">
    <property type="entry name" value="PROKAR_LIPOPROTEIN"/>
    <property type="match status" value="1"/>
</dbReference>
<accession>A0AAN6MZN6</accession>
<dbReference type="AlphaFoldDB" id="A0AAN6MZN6"/>
<keyword evidence="1" id="KW-0812">Transmembrane</keyword>
<sequence length="104" mass="11704">MRHVSIGCRFVLINVVIVGSCFPSWRGVMRREFTVVGSLGEWPQGQARPISQKFDVTRCVISFPVVFVRHGSANSSQQGIPIGAFHLEERATTMYHVSVHCRIF</sequence>
<evidence type="ECO:0000256" key="1">
    <source>
        <dbReference type="SAM" id="Phobius"/>
    </source>
</evidence>
<protein>
    <submittedName>
        <fullName evidence="2">Uncharacterized protein</fullName>
    </submittedName>
</protein>
<keyword evidence="1" id="KW-1133">Transmembrane helix</keyword>
<name>A0AAN6MZN6_9PEZI</name>
<evidence type="ECO:0000313" key="3">
    <source>
        <dbReference type="Proteomes" id="UP001303473"/>
    </source>
</evidence>
<evidence type="ECO:0000313" key="2">
    <source>
        <dbReference type="EMBL" id="KAK3936475.1"/>
    </source>
</evidence>
<keyword evidence="1" id="KW-0472">Membrane</keyword>